<proteinExistence type="predicted"/>
<reference evidence="1" key="1">
    <citation type="submission" date="2019-04" db="EMBL/GenBank/DDBJ databases">
        <title>Friends and foes A comparative genomics study of 23 Aspergillus species from section Flavi.</title>
        <authorList>
            <consortium name="DOE Joint Genome Institute"/>
            <person name="Kjaerbolling I."/>
            <person name="Vesth T."/>
            <person name="Frisvad J.C."/>
            <person name="Nybo J.L."/>
            <person name="Theobald S."/>
            <person name="Kildgaard S."/>
            <person name="Isbrandt T."/>
            <person name="Kuo A."/>
            <person name="Sato A."/>
            <person name="Lyhne E.K."/>
            <person name="Kogle M.E."/>
            <person name="Wiebenga A."/>
            <person name="Kun R.S."/>
            <person name="Lubbers R.J."/>
            <person name="Makela M.R."/>
            <person name="Barry K."/>
            <person name="Chovatia M."/>
            <person name="Clum A."/>
            <person name="Daum C."/>
            <person name="Haridas S."/>
            <person name="He G."/>
            <person name="LaButti K."/>
            <person name="Lipzen A."/>
            <person name="Mondo S."/>
            <person name="Riley R."/>
            <person name="Salamov A."/>
            <person name="Simmons B.A."/>
            <person name="Magnuson J.K."/>
            <person name="Henrissat B."/>
            <person name="Mortensen U.H."/>
            <person name="Larsen T.O."/>
            <person name="Devries R.P."/>
            <person name="Grigoriev I.V."/>
            <person name="Machida M."/>
            <person name="Baker S.E."/>
            <person name="Andersen M.R."/>
        </authorList>
    </citation>
    <scope>NUCLEOTIDE SEQUENCE</scope>
    <source>
        <strain evidence="1">CBS 117612</strain>
    </source>
</reference>
<organism evidence="1">
    <name type="scientific">Aspergillus arachidicola</name>
    <dbReference type="NCBI Taxonomy" id="656916"/>
    <lineage>
        <taxon>Eukaryota</taxon>
        <taxon>Fungi</taxon>
        <taxon>Dikarya</taxon>
        <taxon>Ascomycota</taxon>
        <taxon>Pezizomycotina</taxon>
        <taxon>Eurotiomycetes</taxon>
        <taxon>Eurotiomycetidae</taxon>
        <taxon>Eurotiales</taxon>
        <taxon>Aspergillaceae</taxon>
        <taxon>Aspergillus</taxon>
        <taxon>Aspergillus subgen. Circumdati</taxon>
    </lineage>
</organism>
<protein>
    <submittedName>
        <fullName evidence="1">Uncharacterized protein</fullName>
    </submittedName>
</protein>
<accession>A0A5N6XMN2</accession>
<evidence type="ECO:0000313" key="1">
    <source>
        <dbReference type="EMBL" id="KAE8334202.1"/>
    </source>
</evidence>
<gene>
    <name evidence="1" type="ORF">BDV24DRAFT_146257</name>
</gene>
<name>A0A5N6XMN2_9EURO</name>
<dbReference type="AlphaFoldDB" id="A0A5N6XMN2"/>
<dbReference type="EMBL" id="ML737343">
    <property type="protein sequence ID" value="KAE8334202.1"/>
    <property type="molecule type" value="Genomic_DNA"/>
</dbReference>
<dbReference type="Proteomes" id="UP000325558">
    <property type="component" value="Unassembled WGS sequence"/>
</dbReference>
<sequence>MIADNDMTKGIEQWQELEDEMVRLYRDHKKKLEEIAALENIPENVVLRMRLQNGLVFPNPSKCLGVVITIQPGHC</sequence>